<accession>A0A0C3L4D5</accession>
<dbReference type="Proteomes" id="UP000054248">
    <property type="component" value="Unassembled WGS sequence"/>
</dbReference>
<dbReference type="EMBL" id="KN823554">
    <property type="protein sequence ID" value="KIO16482.1"/>
    <property type="molecule type" value="Genomic_DNA"/>
</dbReference>
<reference evidence="1 2" key="1">
    <citation type="submission" date="2014-04" db="EMBL/GenBank/DDBJ databases">
        <authorList>
            <consortium name="DOE Joint Genome Institute"/>
            <person name="Kuo A."/>
            <person name="Girlanda M."/>
            <person name="Perotto S."/>
            <person name="Kohler A."/>
            <person name="Nagy L.G."/>
            <person name="Floudas D."/>
            <person name="Copeland A."/>
            <person name="Barry K.W."/>
            <person name="Cichocki N."/>
            <person name="Veneault-Fourrey C."/>
            <person name="LaButti K."/>
            <person name="Lindquist E.A."/>
            <person name="Lipzen A."/>
            <person name="Lundell T."/>
            <person name="Morin E."/>
            <person name="Murat C."/>
            <person name="Sun H."/>
            <person name="Tunlid A."/>
            <person name="Henrissat B."/>
            <person name="Grigoriev I.V."/>
            <person name="Hibbett D.S."/>
            <person name="Martin F."/>
            <person name="Nordberg H.P."/>
            <person name="Cantor M.N."/>
            <person name="Hua S.X."/>
        </authorList>
    </citation>
    <scope>NUCLEOTIDE SEQUENCE [LARGE SCALE GENOMIC DNA]</scope>
    <source>
        <strain evidence="1 2">MUT 4182</strain>
    </source>
</reference>
<gene>
    <name evidence="1" type="ORF">M407DRAFT_12799</name>
</gene>
<proteinExistence type="predicted"/>
<evidence type="ECO:0000313" key="2">
    <source>
        <dbReference type="Proteomes" id="UP000054248"/>
    </source>
</evidence>
<dbReference type="HOGENOM" id="CLU_1876970_0_0_1"/>
<protein>
    <submittedName>
        <fullName evidence="1">Uncharacterized protein</fullName>
    </submittedName>
</protein>
<sequence length="136" mass="14781">MAILASVWWGGGELEIEDSLEGVLTPIEQGCSAFVTSLWLARLSLWGKNVSRKGSTVESTANLSFFGGIAEGLSAGLSWTKIVGGNFRRFSTSGRPMNRLGETTFSERSAMSGLRSWFLRFLGKEQQRTGPSNLLS</sequence>
<reference evidence="2" key="2">
    <citation type="submission" date="2015-01" db="EMBL/GenBank/DDBJ databases">
        <title>Evolutionary Origins and Diversification of the Mycorrhizal Mutualists.</title>
        <authorList>
            <consortium name="DOE Joint Genome Institute"/>
            <consortium name="Mycorrhizal Genomics Consortium"/>
            <person name="Kohler A."/>
            <person name="Kuo A."/>
            <person name="Nagy L.G."/>
            <person name="Floudas D."/>
            <person name="Copeland A."/>
            <person name="Barry K.W."/>
            <person name="Cichocki N."/>
            <person name="Veneault-Fourrey C."/>
            <person name="LaButti K."/>
            <person name="Lindquist E.A."/>
            <person name="Lipzen A."/>
            <person name="Lundell T."/>
            <person name="Morin E."/>
            <person name="Murat C."/>
            <person name="Riley R."/>
            <person name="Ohm R."/>
            <person name="Sun H."/>
            <person name="Tunlid A."/>
            <person name="Henrissat B."/>
            <person name="Grigoriev I.V."/>
            <person name="Hibbett D.S."/>
            <person name="Martin F."/>
        </authorList>
    </citation>
    <scope>NUCLEOTIDE SEQUENCE [LARGE SCALE GENOMIC DNA]</scope>
    <source>
        <strain evidence="2">MUT 4182</strain>
    </source>
</reference>
<dbReference type="AlphaFoldDB" id="A0A0C3L4D5"/>
<evidence type="ECO:0000313" key="1">
    <source>
        <dbReference type="EMBL" id="KIO16482.1"/>
    </source>
</evidence>
<name>A0A0C3L4D5_9AGAM</name>
<organism evidence="1 2">
    <name type="scientific">Tulasnella calospora MUT 4182</name>
    <dbReference type="NCBI Taxonomy" id="1051891"/>
    <lineage>
        <taxon>Eukaryota</taxon>
        <taxon>Fungi</taxon>
        <taxon>Dikarya</taxon>
        <taxon>Basidiomycota</taxon>
        <taxon>Agaricomycotina</taxon>
        <taxon>Agaricomycetes</taxon>
        <taxon>Cantharellales</taxon>
        <taxon>Tulasnellaceae</taxon>
        <taxon>Tulasnella</taxon>
    </lineage>
</organism>
<keyword evidence="2" id="KW-1185">Reference proteome</keyword>